<evidence type="ECO:0000313" key="3">
    <source>
        <dbReference type="EMBL" id="RCH81651.1"/>
    </source>
</evidence>
<proteinExistence type="predicted"/>
<dbReference type="Pfam" id="PF25127">
    <property type="entry name" value="DUF7819"/>
    <property type="match status" value="1"/>
</dbReference>
<sequence>MEDLPLSAYFQRLCQHILDGSSKNVTRKNIEDFRVLLHLIMHECSKANIETGRKWVLEYCQAPHHMNAILEYMLALSRSRTSQTDRIHLIYLLNDVVFHTARKQITWMQEAMLPLLVPLLRMAYEAAESAEYEAKIMKVIGFWGDQNIFEPQVISRMKRDIMSHPFQNSFVSYPQHMPSVPPPHANSLQQGAVPLPIPPPPPPPAKPYHELPAGLMLFAKSEDYQPVDPTLIRVPFPRPPPTQELITAVDEFYQGLDLSSADSVIIDEKATRSNIDAQGWEKGYLDEYTTSIHQRKQQRNTRSPSREQYHDRREYLSPSR</sequence>
<dbReference type="PANTHER" id="PTHR12323:SF0">
    <property type="entry name" value="CALCIUM HOMEOSTASIS ENDOPLASMIC RETICULUM PROTEIN"/>
    <property type="match status" value="1"/>
</dbReference>
<reference evidence="3 4" key="1">
    <citation type="journal article" date="2018" name="G3 (Bethesda)">
        <title>Phylogenetic and Phylogenomic Definition of Rhizopus Species.</title>
        <authorList>
            <person name="Gryganskyi A.P."/>
            <person name="Golan J."/>
            <person name="Dolatabadi S."/>
            <person name="Mondo S."/>
            <person name="Robb S."/>
            <person name="Idnurm A."/>
            <person name="Muszewska A."/>
            <person name="Steczkiewicz K."/>
            <person name="Masonjones S."/>
            <person name="Liao H.L."/>
            <person name="Gajdeczka M.T."/>
            <person name="Anike F."/>
            <person name="Vuek A."/>
            <person name="Anishchenko I.M."/>
            <person name="Voigt K."/>
            <person name="de Hoog G.S."/>
            <person name="Smith M.E."/>
            <person name="Heitman J."/>
            <person name="Vilgalys R."/>
            <person name="Stajich J.E."/>
        </authorList>
    </citation>
    <scope>NUCLEOTIDE SEQUENCE [LARGE SCALE GENOMIC DNA]</scope>
    <source>
        <strain evidence="3 4">LSU 92-RS-03</strain>
    </source>
</reference>
<dbReference type="STRING" id="4846.A0A367IW05"/>
<feature type="non-terminal residue" evidence="3">
    <location>
        <position position="320"/>
    </location>
</feature>
<feature type="compositionally biased region" description="Basic and acidic residues" evidence="1">
    <location>
        <begin position="304"/>
        <end position="320"/>
    </location>
</feature>
<accession>A0A367IW05</accession>
<feature type="domain" description="CID" evidence="2">
    <location>
        <begin position="25"/>
        <end position="165"/>
    </location>
</feature>
<gene>
    <name evidence="3" type="ORF">CU098_000994</name>
</gene>
<dbReference type="InterPro" id="IPR008942">
    <property type="entry name" value="ENTH_VHS"/>
</dbReference>
<dbReference type="OrthoDB" id="21470at2759"/>
<dbReference type="PROSITE" id="PS51391">
    <property type="entry name" value="CID"/>
    <property type="match status" value="1"/>
</dbReference>
<comment type="caution">
    <text evidence="3">The sequence shown here is derived from an EMBL/GenBank/DDBJ whole genome shotgun (WGS) entry which is preliminary data.</text>
</comment>
<dbReference type="Gene3D" id="1.25.40.90">
    <property type="match status" value="1"/>
</dbReference>
<dbReference type="AlphaFoldDB" id="A0A367IW05"/>
<dbReference type="InterPro" id="IPR006569">
    <property type="entry name" value="CID_dom"/>
</dbReference>
<name>A0A367IW05_RHIST</name>
<dbReference type="EMBL" id="PJQM01005427">
    <property type="protein sequence ID" value="RCH81651.1"/>
    <property type="molecule type" value="Genomic_DNA"/>
</dbReference>
<organism evidence="3 4">
    <name type="scientific">Rhizopus stolonifer</name>
    <name type="common">Rhizopus nigricans</name>
    <dbReference type="NCBI Taxonomy" id="4846"/>
    <lineage>
        <taxon>Eukaryota</taxon>
        <taxon>Fungi</taxon>
        <taxon>Fungi incertae sedis</taxon>
        <taxon>Mucoromycota</taxon>
        <taxon>Mucoromycotina</taxon>
        <taxon>Mucoromycetes</taxon>
        <taxon>Mucorales</taxon>
        <taxon>Mucorineae</taxon>
        <taxon>Rhizopodaceae</taxon>
        <taxon>Rhizopus</taxon>
    </lineage>
</organism>
<dbReference type="GO" id="GO:0006874">
    <property type="term" value="P:intracellular calcium ion homeostasis"/>
    <property type="evidence" value="ECO:0007669"/>
    <property type="project" value="TreeGrafter"/>
</dbReference>
<protein>
    <recommendedName>
        <fullName evidence="2">CID domain-containing protein</fullName>
    </recommendedName>
</protein>
<keyword evidence="4" id="KW-1185">Reference proteome</keyword>
<evidence type="ECO:0000313" key="4">
    <source>
        <dbReference type="Proteomes" id="UP000253551"/>
    </source>
</evidence>
<evidence type="ECO:0000256" key="1">
    <source>
        <dbReference type="SAM" id="MobiDB-lite"/>
    </source>
</evidence>
<dbReference type="SMART" id="SM00582">
    <property type="entry name" value="RPR"/>
    <property type="match status" value="1"/>
</dbReference>
<evidence type="ECO:0000259" key="2">
    <source>
        <dbReference type="PROSITE" id="PS51391"/>
    </source>
</evidence>
<dbReference type="PANTHER" id="PTHR12323">
    <property type="entry name" value="SR-RELATED CTD ASSOCIATED FACTOR 6"/>
    <property type="match status" value="1"/>
</dbReference>
<dbReference type="GO" id="GO:0048471">
    <property type="term" value="C:perinuclear region of cytoplasm"/>
    <property type="evidence" value="ECO:0007669"/>
    <property type="project" value="TreeGrafter"/>
</dbReference>
<dbReference type="Proteomes" id="UP000253551">
    <property type="component" value="Unassembled WGS sequence"/>
</dbReference>
<feature type="region of interest" description="Disordered" evidence="1">
    <location>
        <begin position="291"/>
        <end position="320"/>
    </location>
</feature>
<dbReference type="Pfam" id="PF04818">
    <property type="entry name" value="CID"/>
    <property type="match status" value="1"/>
</dbReference>
<dbReference type="InterPro" id="IPR056721">
    <property type="entry name" value="DUF7819"/>
</dbReference>